<dbReference type="PANTHER" id="PTHR34605:SF4">
    <property type="entry name" value="DNA ADENINE METHYLTRANSFERASE"/>
    <property type="match status" value="1"/>
</dbReference>
<dbReference type="InterPro" id="IPR052925">
    <property type="entry name" value="Phage_Integrase-like_Recomb"/>
</dbReference>
<gene>
    <name evidence="2" type="ORF">K469DRAFT_566641</name>
</gene>
<dbReference type="GO" id="GO:0015074">
    <property type="term" value="P:DNA integration"/>
    <property type="evidence" value="ECO:0007669"/>
    <property type="project" value="InterPro"/>
</dbReference>
<dbReference type="AlphaFoldDB" id="A0A6A6EC99"/>
<dbReference type="SUPFAM" id="SSF56349">
    <property type="entry name" value="DNA breaking-rejoining enzymes"/>
    <property type="match status" value="1"/>
</dbReference>
<keyword evidence="3" id="KW-1185">Reference proteome</keyword>
<dbReference type="OrthoDB" id="3941369at2759"/>
<dbReference type="Gene3D" id="1.10.443.10">
    <property type="entry name" value="Intergrase catalytic core"/>
    <property type="match status" value="1"/>
</dbReference>
<organism evidence="2 3">
    <name type="scientific">Zopfia rhizophila CBS 207.26</name>
    <dbReference type="NCBI Taxonomy" id="1314779"/>
    <lineage>
        <taxon>Eukaryota</taxon>
        <taxon>Fungi</taxon>
        <taxon>Dikarya</taxon>
        <taxon>Ascomycota</taxon>
        <taxon>Pezizomycotina</taxon>
        <taxon>Dothideomycetes</taxon>
        <taxon>Dothideomycetes incertae sedis</taxon>
        <taxon>Zopfiaceae</taxon>
        <taxon>Zopfia</taxon>
    </lineage>
</organism>
<evidence type="ECO:0000256" key="1">
    <source>
        <dbReference type="ARBA" id="ARBA00023172"/>
    </source>
</evidence>
<name>A0A6A6EC99_9PEZI</name>
<evidence type="ECO:0000313" key="2">
    <source>
        <dbReference type="EMBL" id="KAF2188432.1"/>
    </source>
</evidence>
<sequence>DTLNLNAAFSLAVSSFLRMGGFTYKPSDLKNMRRFKAGRLTRRCIISSTAGDHVLLRLPRSKTDHQNAGVNIVVAANAFTTDPAYPVANITTLLREGPQEDDQTLFRLRNGAFSRGQVLKLLAKCLQRCGKDSTHYKGHNFRKGTTQHAYNNHLSQEQIQALGRWTSDAFNMYYNTDPMRLYGLQRRFLTGQPSPLSLNLPINQ</sequence>
<dbReference type="PANTHER" id="PTHR34605">
    <property type="entry name" value="PHAGE_INTEGRASE DOMAIN-CONTAINING PROTEIN"/>
    <property type="match status" value="1"/>
</dbReference>
<reference evidence="2" key="1">
    <citation type="journal article" date="2020" name="Stud. Mycol.">
        <title>101 Dothideomycetes genomes: a test case for predicting lifestyles and emergence of pathogens.</title>
        <authorList>
            <person name="Haridas S."/>
            <person name="Albert R."/>
            <person name="Binder M."/>
            <person name="Bloem J."/>
            <person name="Labutti K."/>
            <person name="Salamov A."/>
            <person name="Andreopoulos B."/>
            <person name="Baker S."/>
            <person name="Barry K."/>
            <person name="Bills G."/>
            <person name="Bluhm B."/>
            <person name="Cannon C."/>
            <person name="Castanera R."/>
            <person name="Culley D."/>
            <person name="Daum C."/>
            <person name="Ezra D."/>
            <person name="Gonzalez J."/>
            <person name="Henrissat B."/>
            <person name="Kuo A."/>
            <person name="Liang C."/>
            <person name="Lipzen A."/>
            <person name="Lutzoni F."/>
            <person name="Magnuson J."/>
            <person name="Mondo S."/>
            <person name="Nolan M."/>
            <person name="Ohm R."/>
            <person name="Pangilinan J."/>
            <person name="Park H.-J."/>
            <person name="Ramirez L."/>
            <person name="Alfaro M."/>
            <person name="Sun H."/>
            <person name="Tritt A."/>
            <person name="Yoshinaga Y."/>
            <person name="Zwiers L.-H."/>
            <person name="Turgeon B."/>
            <person name="Goodwin S."/>
            <person name="Spatafora J."/>
            <person name="Crous P."/>
            <person name="Grigoriev I."/>
        </authorList>
    </citation>
    <scope>NUCLEOTIDE SEQUENCE</scope>
    <source>
        <strain evidence="2">CBS 207.26</strain>
    </source>
</reference>
<dbReference type="GO" id="GO:0006310">
    <property type="term" value="P:DNA recombination"/>
    <property type="evidence" value="ECO:0007669"/>
    <property type="project" value="UniProtKB-KW"/>
</dbReference>
<dbReference type="InterPro" id="IPR011010">
    <property type="entry name" value="DNA_brk_join_enz"/>
</dbReference>
<dbReference type="InterPro" id="IPR013762">
    <property type="entry name" value="Integrase-like_cat_sf"/>
</dbReference>
<protein>
    <recommendedName>
        <fullName evidence="4">Tyr recombinase domain-containing protein</fullName>
    </recommendedName>
</protein>
<dbReference type="Proteomes" id="UP000800200">
    <property type="component" value="Unassembled WGS sequence"/>
</dbReference>
<dbReference type="EMBL" id="ML994624">
    <property type="protein sequence ID" value="KAF2188432.1"/>
    <property type="molecule type" value="Genomic_DNA"/>
</dbReference>
<dbReference type="GO" id="GO:0003677">
    <property type="term" value="F:DNA binding"/>
    <property type="evidence" value="ECO:0007669"/>
    <property type="project" value="InterPro"/>
</dbReference>
<evidence type="ECO:0000313" key="3">
    <source>
        <dbReference type="Proteomes" id="UP000800200"/>
    </source>
</evidence>
<accession>A0A6A6EC99</accession>
<evidence type="ECO:0008006" key="4">
    <source>
        <dbReference type="Google" id="ProtNLM"/>
    </source>
</evidence>
<feature type="non-terminal residue" evidence="2">
    <location>
        <position position="1"/>
    </location>
</feature>
<keyword evidence="1" id="KW-0233">DNA recombination</keyword>
<proteinExistence type="predicted"/>